<evidence type="ECO:0000256" key="1">
    <source>
        <dbReference type="SAM" id="Phobius"/>
    </source>
</evidence>
<feature type="transmembrane region" description="Helical" evidence="1">
    <location>
        <begin position="378"/>
        <end position="400"/>
    </location>
</feature>
<keyword evidence="1" id="KW-0472">Membrane</keyword>
<evidence type="ECO:0000259" key="2">
    <source>
        <dbReference type="Pfam" id="PF07916"/>
    </source>
</evidence>
<dbReference type="PATRIC" id="fig|1195763.3.peg.4086"/>
<feature type="domain" description="TraG N-terminal Proteobacteria" evidence="2">
    <location>
        <begin position="6"/>
        <end position="459"/>
    </location>
</feature>
<accession>A0A0J1GUX0</accession>
<dbReference type="RefSeq" id="WP_047880501.1">
    <property type="nucleotide sequence ID" value="NZ_LDOT01000032.1"/>
</dbReference>
<keyword evidence="1" id="KW-0812">Transmembrane</keyword>
<dbReference type="OrthoDB" id="6717612at2"/>
<comment type="caution">
    <text evidence="3">The sequence shown here is derived from an EMBL/GenBank/DDBJ whole genome shotgun (WGS) entry which is preliminary data.</text>
</comment>
<keyword evidence="1" id="KW-1133">Transmembrane helix</keyword>
<evidence type="ECO:0000313" key="3">
    <source>
        <dbReference type="EMBL" id="KLV03540.1"/>
    </source>
</evidence>
<dbReference type="Pfam" id="PF07916">
    <property type="entry name" value="TraG_N"/>
    <property type="match status" value="1"/>
</dbReference>
<sequence length="917" mass="101121">MSIYNIYSYGDPEVLFNTLNGVATIFDDSVYNTISQIIALFAFILLLIRSLHDGARSLPIPLMICGLFTFQLCLMEKSTVNITNKDTSQTLTVDNIPIGIALPYSVITYIGHTLLEKTETGYGLNGQQKFTENGFLKPLRVVAQMRKESLDISKNMGQILNNINGINFTKTMQLYADKCVAFENARNNSFDESYIKDAMTTITSNSKMYGTVIIGSSGNITEVSCYEAFQQLNSIMDVATDAAMTTLLKQNNFVMDESNPSTTMNAEYFFTDTLNAFIGESGSHSLDARKYMQALMLQSFVEDSQLNYYRSIDANDLYENLSGSIQQRHYQWIIQGEIWADMVWDILTYLEACLFAIAPFVLLGLLIGTFGLKVFAGYLQLILITQLIPILMVVISSSIYGDIANYVSSLSNIVDEGSFLFTMRLASYSYTKLGYGGMLATTFVPILAMFLVTGSAMGLGAAIKGIASQPAKDSDAMPETLKQQGAIIDMGGYRQQGYIDGVGGISKMTESKMNSFTESSAYANTLSEAKRKSIQAREDFNDTLSNGHTIAGSTDWGYNQMANFGNSIKTNDSQQMDYMLSTAKSISNNHSLNDTEASILNSAATLGVSKFGSGAAITSSGSQQYSTNLVNALQDLEQIQSSQNYQVGLENAIAADISSGHKISTGNQLMDSVVEEQRKAYSEAKSAEESYSDMLTFSQEFSTGSTTDKLGMISNLLDNDNMHGRVHDYVNSLSPNQQQEYYRNLNDIQSRDSLNDDAAMLVAALNTMSQFNDTDAMQNIFTNDRFDTPENTTGSEVEIRGGLDTKLNTTIDQEPLPDAHEQYAIYKNNVEGNYVGEGLYSRDEYIWNESKFDNETEQTRTKFNQGTTELMNDSDVYHVTASSVNGGVAVGKATVDGFVDTVDEVFDFGFDEKSNKK</sequence>
<dbReference type="EMBL" id="LDOT01000032">
    <property type="protein sequence ID" value="KLV03540.1"/>
    <property type="molecule type" value="Genomic_DNA"/>
</dbReference>
<feature type="transmembrane region" description="Helical" evidence="1">
    <location>
        <begin position="352"/>
        <end position="372"/>
    </location>
</feature>
<evidence type="ECO:0000313" key="4">
    <source>
        <dbReference type="Proteomes" id="UP000036097"/>
    </source>
</evidence>
<dbReference type="InterPro" id="IPR012931">
    <property type="entry name" value="TraG_N_Proteobacteria"/>
</dbReference>
<reference evidence="3 4" key="1">
    <citation type="submission" date="2015-05" db="EMBL/GenBank/DDBJ databases">
        <title>Photobacterium galathea sp. nov.</title>
        <authorList>
            <person name="Machado H."/>
            <person name="Gram L."/>
        </authorList>
    </citation>
    <scope>NUCLEOTIDE SEQUENCE [LARGE SCALE GENOMIC DNA]</scope>
    <source>
        <strain evidence="3 4">CGMCC 1.12159</strain>
    </source>
</reference>
<proteinExistence type="predicted"/>
<name>A0A0J1GUX0_9GAMM</name>
<feature type="transmembrane region" description="Helical" evidence="1">
    <location>
        <begin position="29"/>
        <end position="48"/>
    </location>
</feature>
<protein>
    <recommendedName>
        <fullName evidence="2">TraG N-terminal Proteobacteria domain-containing protein</fullName>
    </recommendedName>
</protein>
<organism evidence="3 4">
    <name type="scientific">Photobacterium aquae</name>
    <dbReference type="NCBI Taxonomy" id="1195763"/>
    <lineage>
        <taxon>Bacteria</taxon>
        <taxon>Pseudomonadati</taxon>
        <taxon>Pseudomonadota</taxon>
        <taxon>Gammaproteobacteria</taxon>
        <taxon>Vibrionales</taxon>
        <taxon>Vibrionaceae</taxon>
        <taxon>Photobacterium</taxon>
    </lineage>
</organism>
<feature type="transmembrane region" description="Helical" evidence="1">
    <location>
        <begin position="433"/>
        <end position="463"/>
    </location>
</feature>
<keyword evidence="4" id="KW-1185">Reference proteome</keyword>
<dbReference type="Proteomes" id="UP000036097">
    <property type="component" value="Unassembled WGS sequence"/>
</dbReference>
<gene>
    <name evidence="3" type="ORF">ABT56_19115</name>
</gene>
<dbReference type="STRING" id="1195763.ABT56_19115"/>
<dbReference type="AlphaFoldDB" id="A0A0J1GUX0"/>